<evidence type="ECO:0000256" key="7">
    <source>
        <dbReference type="ARBA" id="ARBA00022723"/>
    </source>
</evidence>
<keyword evidence="7 14" id="KW-0479">Metal-binding</keyword>
<dbReference type="InterPro" id="IPR008147">
    <property type="entry name" value="Gln_synt_N"/>
</dbReference>
<dbReference type="SUPFAM" id="SSF54368">
    <property type="entry name" value="Glutamine synthetase, N-terminal domain"/>
    <property type="match status" value="1"/>
</dbReference>
<dbReference type="PANTHER" id="PTHR43785">
    <property type="entry name" value="GAMMA-GLUTAMYLPUTRESCINE SYNTHETASE"/>
    <property type="match status" value="1"/>
</dbReference>
<dbReference type="AlphaFoldDB" id="A0AB36THK3"/>
<feature type="binding site" evidence="13">
    <location>
        <position position="184"/>
    </location>
    <ligand>
        <name>ATP</name>
        <dbReference type="ChEBI" id="CHEBI:30616"/>
    </ligand>
</feature>
<dbReference type="Pfam" id="PF00120">
    <property type="entry name" value="Gln-synt_C"/>
    <property type="match status" value="1"/>
</dbReference>
<keyword evidence="5" id="KW-0963">Cytoplasm</keyword>
<accession>A0AB36THK3</accession>
<dbReference type="SUPFAM" id="SSF55931">
    <property type="entry name" value="Glutamine synthetase/guanido kinase"/>
    <property type="match status" value="1"/>
</dbReference>
<dbReference type="EMBL" id="PDBW01000001">
    <property type="protein sequence ID" value="PFH03324.1"/>
    <property type="molecule type" value="Genomic_DNA"/>
</dbReference>
<dbReference type="SMART" id="SM01230">
    <property type="entry name" value="Gln-synt_C"/>
    <property type="match status" value="1"/>
</dbReference>
<evidence type="ECO:0000256" key="6">
    <source>
        <dbReference type="ARBA" id="ARBA00022598"/>
    </source>
</evidence>
<evidence type="ECO:0000256" key="5">
    <source>
        <dbReference type="ARBA" id="ARBA00022490"/>
    </source>
</evidence>
<evidence type="ECO:0000256" key="8">
    <source>
        <dbReference type="ARBA" id="ARBA00022741"/>
    </source>
</evidence>
<dbReference type="GO" id="GO:0005737">
    <property type="term" value="C:cytoplasm"/>
    <property type="evidence" value="ECO:0007669"/>
    <property type="project" value="UniProtKB-SubCell"/>
</dbReference>
<feature type="binding site" evidence="14">
    <location>
        <position position="132"/>
    </location>
    <ligand>
        <name>Mg(2+)</name>
        <dbReference type="ChEBI" id="CHEBI:18420"/>
        <label>1</label>
    </ligand>
</feature>
<dbReference type="EC" id="6.3.1.2" evidence="3"/>
<feature type="binding site" evidence="12">
    <location>
        <position position="295"/>
    </location>
    <ligand>
        <name>L-glutamate</name>
        <dbReference type="ChEBI" id="CHEBI:29985"/>
    </ligand>
</feature>
<feature type="binding site" evidence="14">
    <location>
        <position position="245"/>
    </location>
    <ligand>
        <name>Mg(2+)</name>
        <dbReference type="ChEBI" id="CHEBI:18420"/>
        <label>1</label>
    </ligand>
</feature>
<dbReference type="RefSeq" id="WP_003512284.1">
    <property type="nucleotide sequence ID" value="NZ_CP013828.1"/>
</dbReference>
<evidence type="ECO:0000256" key="2">
    <source>
        <dbReference type="ARBA" id="ARBA00009897"/>
    </source>
</evidence>
<protein>
    <recommendedName>
        <fullName evidence="4">Glutamine synthetase</fullName>
        <ecNumber evidence="3">6.3.1.2</ecNumber>
    </recommendedName>
    <alternativeName>
        <fullName evidence="11">Glutamate--ammonia ligase</fullName>
    </alternativeName>
    <alternativeName>
        <fullName evidence="10">Glutamine synthetase I alpha</fullName>
    </alternativeName>
</protein>
<feature type="binding site" evidence="12">
    <location>
        <position position="331"/>
    </location>
    <ligand>
        <name>L-glutamate</name>
        <dbReference type="ChEBI" id="CHEBI:29985"/>
    </ligand>
</feature>
<keyword evidence="8 13" id="KW-0547">Nucleotide-binding</keyword>
<keyword evidence="6" id="KW-0436">Ligase</keyword>
<evidence type="ECO:0000256" key="14">
    <source>
        <dbReference type="PIRSR" id="PIRSR604809-3"/>
    </source>
</evidence>
<evidence type="ECO:0000259" key="18">
    <source>
        <dbReference type="PROSITE" id="PS51986"/>
    </source>
</evidence>
<dbReference type="GO" id="GO:0006542">
    <property type="term" value="P:glutamine biosynthetic process"/>
    <property type="evidence" value="ECO:0007669"/>
    <property type="project" value="InterPro"/>
</dbReference>
<evidence type="ECO:0000256" key="4">
    <source>
        <dbReference type="ARBA" id="ARBA00021364"/>
    </source>
</evidence>
<dbReference type="PROSITE" id="PS51987">
    <property type="entry name" value="GS_CATALYTIC"/>
    <property type="match status" value="1"/>
</dbReference>
<evidence type="ECO:0000256" key="13">
    <source>
        <dbReference type="PIRSR" id="PIRSR604809-2"/>
    </source>
</evidence>
<feature type="binding site" evidence="14">
    <location>
        <position position="329"/>
    </location>
    <ligand>
        <name>Mg(2+)</name>
        <dbReference type="ChEBI" id="CHEBI:18420"/>
        <label>1</label>
    </ligand>
</feature>
<dbReference type="PANTHER" id="PTHR43785:SF12">
    <property type="entry name" value="TYPE-1 GLUTAMINE SYNTHETASE 2"/>
    <property type="match status" value="1"/>
</dbReference>
<feature type="binding site" evidence="13">
    <location>
        <begin position="199"/>
        <end position="201"/>
    </location>
    <ligand>
        <name>ATP</name>
        <dbReference type="ChEBI" id="CHEBI:30616"/>
    </ligand>
</feature>
<comment type="subcellular location">
    <subcellularLocation>
        <location evidence="1">Cytoplasm</location>
    </subcellularLocation>
</comment>
<feature type="domain" description="GS beta-grasp" evidence="18">
    <location>
        <begin position="17"/>
        <end position="102"/>
    </location>
</feature>
<keyword evidence="14" id="KW-0460">Magnesium</keyword>
<evidence type="ECO:0000256" key="12">
    <source>
        <dbReference type="PIRSR" id="PIRSR604809-1"/>
    </source>
</evidence>
<dbReference type="InterPro" id="IPR008146">
    <property type="entry name" value="Gln_synth_cat_dom"/>
</dbReference>
<organism evidence="20 21">
    <name type="scientific">Acetivibrio thermocellus AD2</name>
    <dbReference type="NCBI Taxonomy" id="1138384"/>
    <lineage>
        <taxon>Bacteria</taxon>
        <taxon>Bacillati</taxon>
        <taxon>Bacillota</taxon>
        <taxon>Clostridia</taxon>
        <taxon>Eubacteriales</taxon>
        <taxon>Oscillospiraceae</taxon>
        <taxon>Acetivibrio</taxon>
    </lineage>
</organism>
<dbReference type="InterPro" id="IPR036651">
    <property type="entry name" value="Gln_synt_N_sf"/>
</dbReference>
<proteinExistence type="inferred from homology"/>
<evidence type="ECO:0000256" key="17">
    <source>
        <dbReference type="RuleBase" id="RU000384"/>
    </source>
</evidence>
<dbReference type="GeneID" id="35804157"/>
<dbReference type="Pfam" id="PF03951">
    <property type="entry name" value="Gln-synt_N"/>
    <property type="match status" value="1"/>
</dbReference>
<name>A0AB36THK3_ACETH</name>
<feature type="modified residue" description="O-AMP-tyrosine" evidence="15">
    <location>
        <position position="369"/>
    </location>
</feature>
<evidence type="ECO:0000313" key="21">
    <source>
        <dbReference type="Proteomes" id="UP000223596"/>
    </source>
</evidence>
<comment type="cofactor">
    <cofactor evidence="14">
        <name>Mg(2+)</name>
        <dbReference type="ChEBI" id="CHEBI:18420"/>
    </cofactor>
    <text evidence="14">Binds 2 Mg(2+) ions per subunit.</text>
</comment>
<feature type="binding site" evidence="14">
    <location>
        <position position="189"/>
    </location>
    <ligand>
        <name>Mg(2+)</name>
        <dbReference type="ChEBI" id="CHEBI:18420"/>
        <label>1</label>
    </ligand>
</feature>
<dbReference type="GO" id="GO:0005524">
    <property type="term" value="F:ATP binding"/>
    <property type="evidence" value="ECO:0007669"/>
    <property type="project" value="UniProtKB-KW"/>
</dbReference>
<dbReference type="GO" id="GO:0046872">
    <property type="term" value="F:metal ion binding"/>
    <property type="evidence" value="ECO:0007669"/>
    <property type="project" value="UniProtKB-KW"/>
</dbReference>
<feature type="binding site" evidence="14">
    <location>
        <position position="196"/>
    </location>
    <ligand>
        <name>Mg(2+)</name>
        <dbReference type="ChEBI" id="CHEBI:18420"/>
        <label>1</label>
    </ligand>
</feature>
<dbReference type="Gene3D" id="3.30.590.10">
    <property type="entry name" value="Glutamine synthetase/guanido kinase, catalytic domain"/>
    <property type="match status" value="1"/>
</dbReference>
<feature type="binding site" evidence="14">
    <location>
        <position position="134"/>
    </location>
    <ligand>
        <name>Mg(2+)</name>
        <dbReference type="ChEBI" id="CHEBI:18420"/>
        <label>1</label>
    </ligand>
</feature>
<sequence>MSYNIKIKEVLEFVEENDVKFIRLAFCDILGIPKNISIMPQELERAFEQGISFDASSILGFMNVEKSDLFLHPDPSTLSILPWRPQQGRVIRFFCDIKHPDGSAFEGDSRNILKKAVERAEKMGYACRIGSECEFYLFETDEKGRPTYIPHDEGGYLDMAPLDKGENVRREICLSLEQMGIQPESSHHEQGPGQHEIDFKYSDALTAADDLMTFKTVVKAVASRNGLFASFMPKPILTESGSGLHINISLSKDGFNIFKERNYDSSAAKSFIAGVIDKILDITAFANPITNSYARLGSFRAPKYVSWSHQNRSQLIRIPAETGEYSRMELRSPDPACNPYITFALILHAGLDGIERKLELPGPINQNLYNAGADELQNIKALPQNLKEALDVASKSSFVRNILGEEMLSKYLEIKLKEWNMYFESEDRESVEKQMYFKII</sequence>
<evidence type="ECO:0000256" key="16">
    <source>
        <dbReference type="PROSITE-ProRule" id="PRU01330"/>
    </source>
</evidence>
<dbReference type="InterPro" id="IPR014746">
    <property type="entry name" value="Gln_synth/guanido_kin_cat_dom"/>
</dbReference>
<evidence type="ECO:0000256" key="1">
    <source>
        <dbReference type="ARBA" id="ARBA00004496"/>
    </source>
</evidence>
<dbReference type="NCBIfam" id="TIGR00653">
    <property type="entry name" value="GlnA"/>
    <property type="match status" value="1"/>
</dbReference>
<evidence type="ECO:0000313" key="20">
    <source>
        <dbReference type="EMBL" id="PFH03324.1"/>
    </source>
</evidence>
<evidence type="ECO:0000256" key="3">
    <source>
        <dbReference type="ARBA" id="ARBA00012937"/>
    </source>
</evidence>
<keyword evidence="15" id="KW-0597">Phosphoprotein</keyword>
<gene>
    <name evidence="20" type="ORF">M972_112129</name>
</gene>
<keyword evidence="9 13" id="KW-0067">ATP-binding</keyword>
<comment type="similarity">
    <text evidence="2 16 17">Belongs to the glutamine synthetase family.</text>
</comment>
<evidence type="ECO:0000259" key="19">
    <source>
        <dbReference type="PROSITE" id="PS51987"/>
    </source>
</evidence>
<comment type="caution">
    <text evidence="20">The sequence shown here is derived from an EMBL/GenBank/DDBJ whole genome shotgun (WGS) entry which is preliminary data.</text>
</comment>
<dbReference type="PROSITE" id="PS51986">
    <property type="entry name" value="GS_BETA_GRASP"/>
    <property type="match status" value="1"/>
</dbReference>
<dbReference type="InterPro" id="IPR004809">
    <property type="entry name" value="Gln_synth_I"/>
</dbReference>
<feature type="domain" description="GS catalytic" evidence="19">
    <location>
        <begin position="109"/>
        <end position="440"/>
    </location>
</feature>
<evidence type="ECO:0000256" key="11">
    <source>
        <dbReference type="ARBA" id="ARBA00030668"/>
    </source>
</evidence>
<dbReference type="GO" id="GO:0004356">
    <property type="term" value="F:glutamine synthetase activity"/>
    <property type="evidence" value="ECO:0007669"/>
    <property type="project" value="UniProtKB-EC"/>
</dbReference>
<reference evidence="20 21" key="1">
    <citation type="submission" date="2017-09" db="EMBL/GenBank/DDBJ databases">
        <title>Evaluation of Pacific Biosciences Sequencing Technology to Finishing C. thermocellum Genome Sequences.</title>
        <authorList>
            <person name="Brown S."/>
        </authorList>
    </citation>
    <scope>NUCLEOTIDE SEQUENCE [LARGE SCALE GENOMIC DNA]</scope>
    <source>
        <strain evidence="20 21">AD2</strain>
    </source>
</reference>
<feature type="binding site" evidence="13">
    <location>
        <position position="312"/>
    </location>
    <ligand>
        <name>ATP</name>
        <dbReference type="ChEBI" id="CHEBI:30616"/>
    </ligand>
</feature>
<evidence type="ECO:0000256" key="9">
    <source>
        <dbReference type="ARBA" id="ARBA00022840"/>
    </source>
</evidence>
<evidence type="ECO:0000256" key="10">
    <source>
        <dbReference type="ARBA" id="ARBA00030136"/>
    </source>
</evidence>
<evidence type="ECO:0000256" key="15">
    <source>
        <dbReference type="PIRSR" id="PIRSR604809-50"/>
    </source>
</evidence>
<dbReference type="Proteomes" id="UP000223596">
    <property type="component" value="Unassembled WGS sequence"/>
</dbReference>
<feature type="binding site" evidence="12">
    <location>
        <position position="312"/>
    </location>
    <ligand>
        <name>L-glutamate</name>
        <dbReference type="ChEBI" id="CHEBI:29985"/>
    </ligand>
</feature>
<dbReference type="Gene3D" id="3.10.20.70">
    <property type="entry name" value="Glutamine synthetase, N-terminal domain"/>
    <property type="match status" value="1"/>
</dbReference>